<dbReference type="PROSITE" id="PS51194">
    <property type="entry name" value="HELICASE_CTER"/>
    <property type="match status" value="1"/>
</dbReference>
<evidence type="ECO:0000256" key="4">
    <source>
        <dbReference type="ARBA" id="ARBA00022840"/>
    </source>
</evidence>
<dbReference type="GO" id="GO:0005524">
    <property type="term" value="F:ATP binding"/>
    <property type="evidence" value="ECO:0007669"/>
    <property type="project" value="UniProtKB-UniRule"/>
</dbReference>
<keyword evidence="1 6" id="KW-0547">Nucleotide-binding</keyword>
<comment type="catalytic activity">
    <reaction evidence="6">
        <text>ATP + H2O = ADP + phosphate + H(+)</text>
        <dbReference type="Rhea" id="RHEA:13065"/>
        <dbReference type="ChEBI" id="CHEBI:15377"/>
        <dbReference type="ChEBI" id="CHEBI:15378"/>
        <dbReference type="ChEBI" id="CHEBI:30616"/>
        <dbReference type="ChEBI" id="CHEBI:43474"/>
        <dbReference type="ChEBI" id="CHEBI:456216"/>
        <dbReference type="EC" id="3.6.4.13"/>
    </reaction>
</comment>
<reference evidence="10 11" key="1">
    <citation type="submission" date="2019-06" db="EMBL/GenBank/DDBJ databases">
        <title>Draft genome sequence of the filamentous fungus Phialemoniopsis curvata isolated from diesel fuel.</title>
        <authorList>
            <person name="Varaljay V.A."/>
            <person name="Lyon W.J."/>
            <person name="Crouch A.L."/>
            <person name="Drake C.E."/>
            <person name="Hollomon J.M."/>
            <person name="Nadeau L.J."/>
            <person name="Nunn H.S."/>
            <person name="Stevenson B.S."/>
            <person name="Bojanowski C.L."/>
            <person name="Crookes-Goodson W.J."/>
        </authorList>
    </citation>
    <scope>NUCLEOTIDE SEQUENCE [LARGE SCALE GENOMIC DNA]</scope>
    <source>
        <strain evidence="10 11">D216</strain>
    </source>
</reference>
<feature type="compositionally biased region" description="Gly residues" evidence="7">
    <location>
        <begin position="811"/>
        <end position="825"/>
    </location>
</feature>
<feature type="compositionally biased region" description="Acidic residues" evidence="7">
    <location>
        <begin position="606"/>
        <end position="617"/>
    </location>
</feature>
<feature type="region of interest" description="Disordered" evidence="7">
    <location>
        <begin position="1"/>
        <end position="206"/>
    </location>
</feature>
<sequence>MYARYIPPAKEPSRSKPTSDPVAFSPSAVAVPPPSSATPYARYIPPPKPKAEPSTLKRKIVFDYEDVPVAETTSKKRSKRDQTELAKTDGDLINSPDEASDSVTPGSSRKSEEAITRGENSTSLSTEPSKHVTSLQESPAENGSTAALQSKSKSKDKKAKASTGNTVHDETDAVEGRYKAVLAKKEKSLTRTRNLDEAATHSAVEGADSALDSTLVAEPVEAKGLEPLPQPEPIPIDRSKPSYETLPPWLAEPIRVSPETRAPFSSLGVDPEHGIPPLVEKALREKGWTDAFAVQTAVIPLLLPGCGRQGDLVISAATGSGKTLAYVLPMMRDLSRALTTKLRGLIVVPTRELVQQAKEVCEACATAFATSNRRRVKVGVAMGSQSLEKEQSSIMEEYQRYDPLGYQRYCEARARWPFGDDSYLAKDATRHSTRPLPEHVVEHIPKVDVLICTPGRLVEHIKSTPGFSLDFVRWLVIDEADKLLGQSFQQWLEVVMEKLGDPKHTGLREFADSNKNGVRKVVLSATMTKDLSLLNGLRLSRPKHIVLEGTKTEEAGDFVLPDLLEEFGLKIREESQKPLYLVELLNSKYLGGTGNVQARRSRAAEEDSETSSDESDSETSSTSSESDSGSETSSASSSSESEEDSDEELETPSETKARSSGRIEFSTTVLVFTKSNESALRLSRLIGILAPQFSSIVGTLTSTIRTSERRKILRSFAANKLRILIASDIASRGLDLPHLDHVVNYDMPTSVASYVHRVGRTARAGRSGKAWTLFTKKEAGWFWPEVAGQGKKGRGSGGTVKRSNKVEQIVLGGGGDGDGKSGSGGRFSEERIEEYEAALEKLGQEAAEGRRKGKTAATSS</sequence>
<evidence type="ECO:0000256" key="7">
    <source>
        <dbReference type="SAM" id="MobiDB-lite"/>
    </source>
</evidence>
<feature type="compositionally biased region" description="Basic and acidic residues" evidence="7">
    <location>
        <begin position="80"/>
        <end position="90"/>
    </location>
</feature>
<dbReference type="Proteomes" id="UP000319257">
    <property type="component" value="Unassembled WGS sequence"/>
</dbReference>
<dbReference type="PROSITE" id="PS51192">
    <property type="entry name" value="HELICASE_ATP_BIND_1"/>
    <property type="match status" value="1"/>
</dbReference>
<feature type="compositionally biased region" description="Basic and acidic residues" evidence="7">
    <location>
        <begin position="841"/>
        <end position="850"/>
    </location>
</feature>
<comment type="similarity">
    <text evidence="6">Belongs to the DEAD box helicase family.</text>
</comment>
<keyword evidence="4 6" id="KW-0067">ATP-binding</keyword>
<dbReference type="SMART" id="SM00490">
    <property type="entry name" value="HELICc"/>
    <property type="match status" value="1"/>
</dbReference>
<dbReference type="Pfam" id="PF00271">
    <property type="entry name" value="Helicase_C"/>
    <property type="match status" value="1"/>
</dbReference>
<feature type="region of interest" description="Disordered" evidence="7">
    <location>
        <begin position="841"/>
        <end position="860"/>
    </location>
</feature>
<dbReference type="AlphaFoldDB" id="A0A507BLE6"/>
<organism evidence="10 11">
    <name type="scientific">Thyridium curvatum</name>
    <dbReference type="NCBI Taxonomy" id="1093900"/>
    <lineage>
        <taxon>Eukaryota</taxon>
        <taxon>Fungi</taxon>
        <taxon>Dikarya</taxon>
        <taxon>Ascomycota</taxon>
        <taxon>Pezizomycotina</taxon>
        <taxon>Sordariomycetes</taxon>
        <taxon>Sordariomycetidae</taxon>
        <taxon>Thyridiales</taxon>
        <taxon>Thyridiaceae</taxon>
        <taxon>Thyridium</taxon>
    </lineage>
</organism>
<protein>
    <recommendedName>
        <fullName evidence="6">ATP-dependent RNA helicase</fullName>
        <ecNumber evidence="6">3.6.4.13</ecNumber>
    </recommendedName>
</protein>
<gene>
    <name evidence="10" type="ORF">E0L32_011922</name>
</gene>
<dbReference type="EC" id="3.6.4.13" evidence="6"/>
<proteinExistence type="inferred from homology"/>
<dbReference type="InterPro" id="IPR011545">
    <property type="entry name" value="DEAD/DEAH_box_helicase_dom"/>
</dbReference>
<comment type="domain">
    <text evidence="6">The Q motif is unique to and characteristic of the DEAD box family of RNA helicases and controls ATP binding and hydrolysis.</text>
</comment>
<dbReference type="InParanoid" id="A0A507BLE6"/>
<dbReference type="FunCoup" id="A0A507BLE6">
    <property type="interactions" value="827"/>
</dbReference>
<feature type="compositionally biased region" description="Polar residues" evidence="7">
    <location>
        <begin position="118"/>
        <end position="145"/>
    </location>
</feature>
<evidence type="ECO:0000256" key="5">
    <source>
        <dbReference type="ARBA" id="ARBA00022884"/>
    </source>
</evidence>
<comment type="caution">
    <text evidence="10">The sequence shown here is derived from an EMBL/GenBank/DDBJ whole genome shotgun (WGS) entry which is preliminary data.</text>
</comment>
<dbReference type="GO" id="GO:0003723">
    <property type="term" value="F:RNA binding"/>
    <property type="evidence" value="ECO:0007669"/>
    <property type="project" value="UniProtKB-UniRule"/>
</dbReference>
<feature type="domain" description="Helicase C-terminal" evidence="9">
    <location>
        <begin position="644"/>
        <end position="807"/>
    </location>
</feature>
<evidence type="ECO:0000256" key="2">
    <source>
        <dbReference type="ARBA" id="ARBA00022801"/>
    </source>
</evidence>
<dbReference type="SUPFAM" id="SSF52540">
    <property type="entry name" value="P-loop containing nucleoside triphosphate hydrolases"/>
    <property type="match status" value="1"/>
</dbReference>
<dbReference type="CDD" id="cd17956">
    <property type="entry name" value="DEADc_DDX51"/>
    <property type="match status" value="1"/>
</dbReference>
<dbReference type="RefSeq" id="XP_030999722.1">
    <property type="nucleotide sequence ID" value="XM_031134705.1"/>
</dbReference>
<dbReference type="InterPro" id="IPR001650">
    <property type="entry name" value="Helicase_C-like"/>
</dbReference>
<feature type="compositionally biased region" description="Basic and acidic residues" evidence="7">
    <location>
        <begin position="167"/>
        <end position="199"/>
    </location>
</feature>
<dbReference type="InterPro" id="IPR014001">
    <property type="entry name" value="Helicase_ATP-bd"/>
</dbReference>
<feature type="compositionally biased region" description="Acidic residues" evidence="7">
    <location>
        <begin position="640"/>
        <end position="651"/>
    </location>
</feature>
<evidence type="ECO:0000313" key="10">
    <source>
        <dbReference type="EMBL" id="TPX18011.1"/>
    </source>
</evidence>
<dbReference type="Gene3D" id="3.40.50.300">
    <property type="entry name" value="P-loop containing nucleotide triphosphate hydrolases"/>
    <property type="match status" value="2"/>
</dbReference>
<name>A0A507BLE6_9PEZI</name>
<evidence type="ECO:0000256" key="1">
    <source>
        <dbReference type="ARBA" id="ARBA00022741"/>
    </source>
</evidence>
<keyword evidence="2 6" id="KW-0378">Hydrolase</keyword>
<dbReference type="CDD" id="cd18787">
    <property type="entry name" value="SF2_C_DEAD"/>
    <property type="match status" value="1"/>
</dbReference>
<evidence type="ECO:0000259" key="9">
    <source>
        <dbReference type="PROSITE" id="PS51194"/>
    </source>
</evidence>
<dbReference type="GO" id="GO:0016787">
    <property type="term" value="F:hydrolase activity"/>
    <property type="evidence" value="ECO:0007669"/>
    <property type="project" value="UniProtKB-KW"/>
</dbReference>
<feature type="compositionally biased region" description="Low complexity" evidence="7">
    <location>
        <begin position="19"/>
        <end position="30"/>
    </location>
</feature>
<feature type="region of interest" description="Disordered" evidence="7">
    <location>
        <begin position="595"/>
        <end position="660"/>
    </location>
</feature>
<feature type="region of interest" description="Disordered" evidence="7">
    <location>
        <begin position="789"/>
        <end position="830"/>
    </location>
</feature>
<keyword evidence="5 6" id="KW-0694">RNA-binding</keyword>
<accession>A0A507BLE6</accession>
<keyword evidence="3 6" id="KW-0347">Helicase</keyword>
<dbReference type="GeneID" id="41979369"/>
<feature type="compositionally biased region" description="Low complexity" evidence="7">
    <location>
        <begin position="618"/>
        <end position="639"/>
    </location>
</feature>
<dbReference type="OrthoDB" id="3370at2759"/>
<evidence type="ECO:0000259" key="8">
    <source>
        <dbReference type="PROSITE" id="PS51192"/>
    </source>
</evidence>
<dbReference type="InterPro" id="IPR027417">
    <property type="entry name" value="P-loop_NTPase"/>
</dbReference>
<evidence type="ECO:0000256" key="3">
    <source>
        <dbReference type="ARBA" id="ARBA00022806"/>
    </source>
</evidence>
<comment type="function">
    <text evidence="6">RNA helicase.</text>
</comment>
<dbReference type="PANTHER" id="PTHR24031">
    <property type="entry name" value="RNA HELICASE"/>
    <property type="match status" value="1"/>
</dbReference>
<dbReference type="PROSITE" id="PS00039">
    <property type="entry name" value="DEAD_ATP_HELICASE"/>
    <property type="match status" value="1"/>
</dbReference>
<dbReference type="Pfam" id="PF00270">
    <property type="entry name" value="DEAD"/>
    <property type="match status" value="2"/>
</dbReference>
<evidence type="ECO:0000313" key="11">
    <source>
        <dbReference type="Proteomes" id="UP000319257"/>
    </source>
</evidence>
<dbReference type="EMBL" id="SKBQ01000124">
    <property type="protein sequence ID" value="TPX18011.1"/>
    <property type="molecule type" value="Genomic_DNA"/>
</dbReference>
<dbReference type="SMART" id="SM00487">
    <property type="entry name" value="DEXDc"/>
    <property type="match status" value="1"/>
</dbReference>
<keyword evidence="11" id="KW-1185">Reference proteome</keyword>
<dbReference type="InterPro" id="IPR000629">
    <property type="entry name" value="RNA-helicase_DEAD-box_CS"/>
</dbReference>
<dbReference type="GO" id="GO:0003724">
    <property type="term" value="F:RNA helicase activity"/>
    <property type="evidence" value="ECO:0007669"/>
    <property type="project" value="UniProtKB-EC"/>
</dbReference>
<evidence type="ECO:0000256" key="6">
    <source>
        <dbReference type="RuleBase" id="RU365068"/>
    </source>
</evidence>
<feature type="domain" description="Helicase ATP-binding" evidence="8">
    <location>
        <begin position="303"/>
        <end position="545"/>
    </location>
</feature>
<dbReference type="STRING" id="1093900.A0A507BLE6"/>